<dbReference type="GO" id="GO:0004497">
    <property type="term" value="F:monooxygenase activity"/>
    <property type="evidence" value="ECO:0007669"/>
    <property type="project" value="UniProtKB-KW"/>
</dbReference>
<name>A0A6A7CAI3_9PEZI</name>
<dbReference type="AlphaFoldDB" id="A0A6A7CAI3"/>
<proteinExistence type="predicted"/>
<dbReference type="GO" id="GO:0071949">
    <property type="term" value="F:FAD binding"/>
    <property type="evidence" value="ECO:0007669"/>
    <property type="project" value="InterPro"/>
</dbReference>
<dbReference type="InterPro" id="IPR036188">
    <property type="entry name" value="FAD/NAD-bd_sf"/>
</dbReference>
<keyword evidence="7" id="KW-1185">Reference proteome</keyword>
<evidence type="ECO:0000256" key="4">
    <source>
        <dbReference type="ARBA" id="ARBA00023033"/>
    </source>
</evidence>
<keyword evidence="3" id="KW-0560">Oxidoreductase</keyword>
<sequence>MPPRPRKLTILGAGPSGLTLARLLPPWVDYTIYESRPNPALQTANDWGGSLDIHTGTGQAALRAAGLLERFRSIARWDVPTRLADGITGRVVPMDEGGEEARPEIDRSALRKLLMQGIPPGRLKFGKKVTSVSPGRVEFEDGTEETGMELIVGADGTFSRTRKAVTDALPRYKGVSLFAKRLEGDHPLRGVAEVLAGQGTYMALAGGRVLVVQANSGGAYFVYLGMRVEEGGMLRKDVFGGWDGKLKGIVEGLEGFKTWGLYSLPTDALPWRRTKGITLIGDAAHVSCPNGEGVNVGMWDALKLAEAIGKGEVLDEAVREYEEEMFPRAREQIKNGNDTWETLMKEGTTPETFISGI</sequence>
<evidence type="ECO:0000256" key="3">
    <source>
        <dbReference type="ARBA" id="ARBA00023002"/>
    </source>
</evidence>
<dbReference type="PANTHER" id="PTHR46972:SF1">
    <property type="entry name" value="FAD DEPENDENT OXIDOREDUCTASE DOMAIN-CONTAINING PROTEIN"/>
    <property type="match status" value="1"/>
</dbReference>
<evidence type="ECO:0000256" key="2">
    <source>
        <dbReference type="ARBA" id="ARBA00022827"/>
    </source>
</evidence>
<evidence type="ECO:0000313" key="7">
    <source>
        <dbReference type="Proteomes" id="UP000799421"/>
    </source>
</evidence>
<dbReference type="PRINTS" id="PR00420">
    <property type="entry name" value="RNGMNOXGNASE"/>
</dbReference>
<gene>
    <name evidence="6" type="ORF">K470DRAFT_254159</name>
</gene>
<reference evidence="6" key="1">
    <citation type="journal article" date="2020" name="Stud. Mycol.">
        <title>101 Dothideomycetes genomes: a test case for predicting lifestyles and emergence of pathogens.</title>
        <authorList>
            <person name="Haridas S."/>
            <person name="Albert R."/>
            <person name="Binder M."/>
            <person name="Bloem J."/>
            <person name="Labutti K."/>
            <person name="Salamov A."/>
            <person name="Andreopoulos B."/>
            <person name="Baker S."/>
            <person name="Barry K."/>
            <person name="Bills G."/>
            <person name="Bluhm B."/>
            <person name="Cannon C."/>
            <person name="Castanera R."/>
            <person name="Culley D."/>
            <person name="Daum C."/>
            <person name="Ezra D."/>
            <person name="Gonzalez J."/>
            <person name="Henrissat B."/>
            <person name="Kuo A."/>
            <person name="Liang C."/>
            <person name="Lipzen A."/>
            <person name="Lutzoni F."/>
            <person name="Magnuson J."/>
            <person name="Mondo S."/>
            <person name="Nolan M."/>
            <person name="Ohm R."/>
            <person name="Pangilinan J."/>
            <person name="Park H.-J."/>
            <person name="Ramirez L."/>
            <person name="Alfaro M."/>
            <person name="Sun H."/>
            <person name="Tritt A."/>
            <person name="Yoshinaga Y."/>
            <person name="Zwiers L.-H."/>
            <person name="Turgeon B."/>
            <person name="Goodwin S."/>
            <person name="Spatafora J."/>
            <person name="Crous P."/>
            <person name="Grigoriev I."/>
        </authorList>
    </citation>
    <scope>NUCLEOTIDE SEQUENCE</scope>
    <source>
        <strain evidence="6">CBS 480.64</strain>
    </source>
</reference>
<dbReference type="InterPro" id="IPR002938">
    <property type="entry name" value="FAD-bd"/>
</dbReference>
<organism evidence="6 7">
    <name type="scientific">Piedraia hortae CBS 480.64</name>
    <dbReference type="NCBI Taxonomy" id="1314780"/>
    <lineage>
        <taxon>Eukaryota</taxon>
        <taxon>Fungi</taxon>
        <taxon>Dikarya</taxon>
        <taxon>Ascomycota</taxon>
        <taxon>Pezizomycotina</taxon>
        <taxon>Dothideomycetes</taxon>
        <taxon>Dothideomycetidae</taxon>
        <taxon>Capnodiales</taxon>
        <taxon>Piedraiaceae</taxon>
        <taxon>Piedraia</taxon>
    </lineage>
</organism>
<keyword evidence="4" id="KW-0503">Monooxygenase</keyword>
<evidence type="ECO:0000313" key="6">
    <source>
        <dbReference type="EMBL" id="KAF2864524.1"/>
    </source>
</evidence>
<dbReference type="EMBL" id="MU005957">
    <property type="protein sequence ID" value="KAF2864524.1"/>
    <property type="molecule type" value="Genomic_DNA"/>
</dbReference>
<protein>
    <submittedName>
        <fullName evidence="6">FAD/NAD(P)-binding domain-containing protein</fullName>
    </submittedName>
</protein>
<accession>A0A6A7CAI3</accession>
<keyword evidence="1" id="KW-0285">Flavoprotein</keyword>
<dbReference type="Gene3D" id="3.50.50.60">
    <property type="entry name" value="FAD/NAD(P)-binding domain"/>
    <property type="match status" value="1"/>
</dbReference>
<dbReference type="PANTHER" id="PTHR46972">
    <property type="entry name" value="MONOOXYGENASE ASQM-RELATED"/>
    <property type="match status" value="1"/>
</dbReference>
<keyword evidence="2" id="KW-0274">FAD</keyword>
<dbReference type="Proteomes" id="UP000799421">
    <property type="component" value="Unassembled WGS sequence"/>
</dbReference>
<feature type="domain" description="FAD-binding" evidence="5">
    <location>
        <begin position="273"/>
        <end position="331"/>
    </location>
</feature>
<dbReference type="Pfam" id="PF01494">
    <property type="entry name" value="FAD_binding_3"/>
    <property type="match status" value="1"/>
</dbReference>
<dbReference type="OrthoDB" id="655030at2759"/>
<dbReference type="SUPFAM" id="SSF51905">
    <property type="entry name" value="FAD/NAD(P)-binding domain"/>
    <property type="match status" value="1"/>
</dbReference>
<evidence type="ECO:0000259" key="5">
    <source>
        <dbReference type="Pfam" id="PF01494"/>
    </source>
</evidence>
<evidence type="ECO:0000256" key="1">
    <source>
        <dbReference type="ARBA" id="ARBA00022630"/>
    </source>
</evidence>